<dbReference type="Proteomes" id="UP000178155">
    <property type="component" value="Unassembled WGS sequence"/>
</dbReference>
<comment type="caution">
    <text evidence="1">The sequence shown here is derived from an EMBL/GenBank/DDBJ whole genome shotgun (WGS) entry which is preliminary data.</text>
</comment>
<protein>
    <submittedName>
        <fullName evidence="1">Uncharacterized protein</fullName>
    </submittedName>
</protein>
<organism evidence="1 2">
    <name type="scientific">Candidatus Yanofskybacteria bacterium RIFCSPLOWO2_02_FULL_47_9b</name>
    <dbReference type="NCBI Taxonomy" id="1802708"/>
    <lineage>
        <taxon>Bacteria</taxon>
        <taxon>Candidatus Yanofskyibacteriota</taxon>
    </lineage>
</organism>
<dbReference type="EMBL" id="MGKW01000034">
    <property type="protein sequence ID" value="OGN33300.1"/>
    <property type="molecule type" value="Genomic_DNA"/>
</dbReference>
<dbReference type="AlphaFoldDB" id="A0A1F8H7Z4"/>
<evidence type="ECO:0000313" key="1">
    <source>
        <dbReference type="EMBL" id="OGN33300.1"/>
    </source>
</evidence>
<reference evidence="1 2" key="1">
    <citation type="journal article" date="2016" name="Nat. Commun.">
        <title>Thousands of microbial genomes shed light on interconnected biogeochemical processes in an aquifer system.</title>
        <authorList>
            <person name="Anantharaman K."/>
            <person name="Brown C.T."/>
            <person name="Hug L.A."/>
            <person name="Sharon I."/>
            <person name="Castelle C.J."/>
            <person name="Probst A.J."/>
            <person name="Thomas B.C."/>
            <person name="Singh A."/>
            <person name="Wilkins M.J."/>
            <person name="Karaoz U."/>
            <person name="Brodie E.L."/>
            <person name="Williams K.H."/>
            <person name="Hubbard S.S."/>
            <person name="Banfield J.F."/>
        </authorList>
    </citation>
    <scope>NUCLEOTIDE SEQUENCE [LARGE SCALE GENOMIC DNA]</scope>
</reference>
<gene>
    <name evidence="1" type="ORF">A3I39_03115</name>
</gene>
<proteinExistence type="predicted"/>
<evidence type="ECO:0000313" key="2">
    <source>
        <dbReference type="Proteomes" id="UP000178155"/>
    </source>
</evidence>
<sequence>MVLTYRRIKEGLAAQARRLPEVISPEDAEVLLLLLSESDQETTLDEREVFEDDTDGIALQTAARVIAKLASKGATTNHIRLFVSRDYGIRHLLTEGPMPEMTWLTH</sequence>
<accession>A0A1F8H7Z4</accession>
<name>A0A1F8H7Z4_9BACT</name>